<dbReference type="SUPFAM" id="SSF54427">
    <property type="entry name" value="NTF2-like"/>
    <property type="match status" value="1"/>
</dbReference>
<accession>A0A9X2WSS3</accession>
<comment type="caution">
    <text evidence="3">The sequence shown here is derived from an EMBL/GenBank/DDBJ whole genome shotgun (WGS) entry which is preliminary data.</text>
</comment>
<dbReference type="EMBL" id="JAMTCC010000006">
    <property type="protein sequence ID" value="MCT7944708.1"/>
    <property type="molecule type" value="Genomic_DNA"/>
</dbReference>
<evidence type="ECO:0000313" key="3">
    <source>
        <dbReference type="EMBL" id="MCT7944708.1"/>
    </source>
</evidence>
<sequence length="150" mass="17365">MLKNGLLNKVSWQRVFAALLLLVTCHVSAVPTDEITQMLKGQEDAWNRGDLDAYMQGYWKSEQLRFVSNGKFRFGWEDTLAAYKKNYPNKEALGELKFTIKEIKMLSNYAAMVVGRWDLRRIKDAPTGVFTLLIEKIDDRWVITMDHSSD</sequence>
<protein>
    <submittedName>
        <fullName evidence="3">Nuclear transport factor 2 family protein</fullName>
    </submittedName>
</protein>
<dbReference type="InterPro" id="IPR032710">
    <property type="entry name" value="NTF2-like_dom_sf"/>
</dbReference>
<reference evidence="3" key="1">
    <citation type="journal article" date="2023" name="Int. J. Syst. Evol. Microbiol.">
        <title>&lt;i&gt;Shewanella septentrionalis&lt;/i&gt; sp. nov. and &lt;i&gt;Shewanella holmiensis&lt;/i&gt; sp. nov., isolated from Baltic Sea water and sediments.</title>
        <authorList>
            <person name="Martin-Rodriguez A.J."/>
            <person name="Thorell K."/>
            <person name="Joffre E."/>
            <person name="Jensie-Markopoulos S."/>
            <person name="Moore E.R.B."/>
            <person name="Sjoling A."/>
        </authorList>
    </citation>
    <scope>NUCLEOTIDE SEQUENCE</scope>
    <source>
        <strain evidence="3">SP1W3</strain>
    </source>
</reference>
<organism evidence="3 4">
    <name type="scientific">Shewanella septentrionalis</name>
    <dbReference type="NCBI Taxonomy" id="2952223"/>
    <lineage>
        <taxon>Bacteria</taxon>
        <taxon>Pseudomonadati</taxon>
        <taxon>Pseudomonadota</taxon>
        <taxon>Gammaproteobacteria</taxon>
        <taxon>Alteromonadales</taxon>
        <taxon>Shewanellaceae</taxon>
        <taxon>Shewanella</taxon>
    </lineage>
</organism>
<dbReference type="RefSeq" id="WP_006083706.1">
    <property type="nucleotide sequence ID" value="NZ_JAMTCC010000006.1"/>
</dbReference>
<dbReference type="Gene3D" id="3.10.450.50">
    <property type="match status" value="1"/>
</dbReference>
<evidence type="ECO:0000313" key="4">
    <source>
        <dbReference type="Proteomes" id="UP001155604"/>
    </source>
</evidence>
<evidence type="ECO:0000256" key="1">
    <source>
        <dbReference type="SAM" id="SignalP"/>
    </source>
</evidence>
<keyword evidence="4" id="KW-1185">Reference proteome</keyword>
<dbReference type="InterPro" id="IPR027843">
    <property type="entry name" value="DUF4440"/>
</dbReference>
<keyword evidence="1" id="KW-0732">Signal</keyword>
<dbReference type="AlphaFoldDB" id="A0A9X2WSS3"/>
<name>A0A9X2WSS3_9GAMM</name>
<dbReference type="Pfam" id="PF14534">
    <property type="entry name" value="DUF4440"/>
    <property type="match status" value="1"/>
</dbReference>
<proteinExistence type="predicted"/>
<feature type="chain" id="PRO_5040952446" evidence="1">
    <location>
        <begin position="30"/>
        <end position="150"/>
    </location>
</feature>
<feature type="domain" description="DUF4440" evidence="2">
    <location>
        <begin position="36"/>
        <end position="143"/>
    </location>
</feature>
<feature type="signal peptide" evidence="1">
    <location>
        <begin position="1"/>
        <end position="29"/>
    </location>
</feature>
<evidence type="ECO:0000259" key="2">
    <source>
        <dbReference type="Pfam" id="PF14534"/>
    </source>
</evidence>
<gene>
    <name evidence="3" type="ORF">NE536_04935</name>
</gene>
<dbReference type="Proteomes" id="UP001155604">
    <property type="component" value="Unassembled WGS sequence"/>
</dbReference>